<protein>
    <recommendedName>
        <fullName evidence="2">BAAT/Acyl-CoA thioester hydrolase C-terminal domain-containing protein</fullName>
    </recommendedName>
</protein>
<proteinExistence type="predicted"/>
<dbReference type="Gene3D" id="3.40.50.1820">
    <property type="entry name" value="alpha/beta hydrolase"/>
    <property type="match status" value="1"/>
</dbReference>
<accession>A0A917MSQ9</accession>
<dbReference type="RefSeq" id="WP_188950874.1">
    <property type="nucleotide sequence ID" value="NZ_BMIB01000001.1"/>
</dbReference>
<feature type="signal peptide" evidence="1">
    <location>
        <begin position="1"/>
        <end position="19"/>
    </location>
</feature>
<dbReference type="EMBL" id="BMIB01000001">
    <property type="protein sequence ID" value="GGH61249.1"/>
    <property type="molecule type" value="Genomic_DNA"/>
</dbReference>
<comment type="caution">
    <text evidence="3">The sequence shown here is derived from an EMBL/GenBank/DDBJ whole genome shotgun (WGS) entry which is preliminary data.</text>
</comment>
<dbReference type="GO" id="GO:0006637">
    <property type="term" value="P:acyl-CoA metabolic process"/>
    <property type="evidence" value="ECO:0007669"/>
    <property type="project" value="TreeGrafter"/>
</dbReference>
<gene>
    <name evidence="3" type="ORF">GCM10011379_10030</name>
</gene>
<dbReference type="PANTHER" id="PTHR10824:SF4">
    <property type="entry name" value="ACYL-COENZYME A THIOESTERASE 1-LIKE"/>
    <property type="match status" value="1"/>
</dbReference>
<evidence type="ECO:0000313" key="4">
    <source>
        <dbReference type="Proteomes" id="UP000627292"/>
    </source>
</evidence>
<evidence type="ECO:0000313" key="3">
    <source>
        <dbReference type="EMBL" id="GGH61249.1"/>
    </source>
</evidence>
<evidence type="ECO:0000256" key="1">
    <source>
        <dbReference type="SAM" id="SignalP"/>
    </source>
</evidence>
<dbReference type="InterPro" id="IPR014940">
    <property type="entry name" value="BAAT_C"/>
</dbReference>
<feature type="domain" description="BAAT/Acyl-CoA thioester hydrolase C-terminal" evidence="2">
    <location>
        <begin position="100"/>
        <end position="257"/>
    </location>
</feature>
<sequence length="276" mass="30486">MTRFVIAAMLLWGATKAHAQIKLNTPHVESILYVGQGEEQPLIVGLGGSEGGNAWAGNYWKATRDSFLKKGYAFLAIGYFGAVGTPENLDRIAIEDVYKAIMTAADVEHVRKDKIAIVGGSRGADLALLLGSYYREFTCIVGLVPSHAVFPGHTQQLNTSCWTFQGKELPYIPVNEEAVPFLLNRNLRGAFDAMLKDSVAEKKALIPVTDINGPVLLMSATEDEICPSMEMSGKMMKAFDASHFKFHHEHLCFKGGHGEPLKHFDKVYQFLQLHFL</sequence>
<dbReference type="SUPFAM" id="SSF53474">
    <property type="entry name" value="alpha/beta-Hydrolases"/>
    <property type="match status" value="1"/>
</dbReference>
<organism evidence="3 4">
    <name type="scientific">Filimonas zeae</name>
    <dbReference type="NCBI Taxonomy" id="1737353"/>
    <lineage>
        <taxon>Bacteria</taxon>
        <taxon>Pseudomonadati</taxon>
        <taxon>Bacteroidota</taxon>
        <taxon>Chitinophagia</taxon>
        <taxon>Chitinophagales</taxon>
        <taxon>Chitinophagaceae</taxon>
        <taxon>Filimonas</taxon>
    </lineage>
</organism>
<dbReference type="PANTHER" id="PTHR10824">
    <property type="entry name" value="ACYL-COENZYME A THIOESTERASE-RELATED"/>
    <property type="match status" value="1"/>
</dbReference>
<reference evidence="3" key="2">
    <citation type="submission" date="2020-09" db="EMBL/GenBank/DDBJ databases">
        <authorList>
            <person name="Sun Q."/>
            <person name="Zhou Y."/>
        </authorList>
    </citation>
    <scope>NUCLEOTIDE SEQUENCE</scope>
    <source>
        <strain evidence="3">CGMCC 1.15290</strain>
    </source>
</reference>
<dbReference type="GO" id="GO:0006631">
    <property type="term" value="P:fatty acid metabolic process"/>
    <property type="evidence" value="ECO:0007669"/>
    <property type="project" value="TreeGrafter"/>
</dbReference>
<dbReference type="AlphaFoldDB" id="A0A917MSQ9"/>
<feature type="chain" id="PRO_5036862006" description="BAAT/Acyl-CoA thioester hydrolase C-terminal domain-containing protein" evidence="1">
    <location>
        <begin position="20"/>
        <end position="276"/>
    </location>
</feature>
<dbReference type="Pfam" id="PF08840">
    <property type="entry name" value="BAAT_C"/>
    <property type="match status" value="1"/>
</dbReference>
<dbReference type="InterPro" id="IPR029058">
    <property type="entry name" value="AB_hydrolase_fold"/>
</dbReference>
<name>A0A917MSQ9_9BACT</name>
<keyword evidence="4" id="KW-1185">Reference proteome</keyword>
<keyword evidence="1" id="KW-0732">Signal</keyword>
<dbReference type="GO" id="GO:0047617">
    <property type="term" value="F:fatty acyl-CoA hydrolase activity"/>
    <property type="evidence" value="ECO:0007669"/>
    <property type="project" value="TreeGrafter"/>
</dbReference>
<evidence type="ECO:0000259" key="2">
    <source>
        <dbReference type="Pfam" id="PF08840"/>
    </source>
</evidence>
<reference evidence="3" key="1">
    <citation type="journal article" date="2014" name="Int. J. Syst. Evol. Microbiol.">
        <title>Complete genome sequence of Corynebacterium casei LMG S-19264T (=DSM 44701T), isolated from a smear-ripened cheese.</title>
        <authorList>
            <consortium name="US DOE Joint Genome Institute (JGI-PGF)"/>
            <person name="Walter F."/>
            <person name="Albersmeier A."/>
            <person name="Kalinowski J."/>
            <person name="Ruckert C."/>
        </authorList>
    </citation>
    <scope>NUCLEOTIDE SEQUENCE</scope>
    <source>
        <strain evidence="3">CGMCC 1.15290</strain>
    </source>
</reference>
<dbReference type="Proteomes" id="UP000627292">
    <property type="component" value="Unassembled WGS sequence"/>
</dbReference>